<feature type="compositionally biased region" description="Polar residues" evidence="1">
    <location>
        <begin position="309"/>
        <end position="318"/>
    </location>
</feature>
<protein>
    <recommendedName>
        <fullName evidence="4">Zinc knuckle CX2CX4HX4C</fullName>
    </recommendedName>
</protein>
<dbReference type="EMBL" id="PKPP01013120">
    <property type="protein sequence ID" value="PWA41381.1"/>
    <property type="molecule type" value="Genomic_DNA"/>
</dbReference>
<name>A0A2U1KX92_ARTAN</name>
<sequence>MPVAKFHCPFVGLSGCRDGSGNGLTKTSLITHLRDRHFNGEARLITKHSLLSDLGIFERAETTLKRMGLWLCGGCFKTHTFRIKCRHGTGSDFVSPPDCGDGVVRIVSRLGVPIIMDRMTTSICEKPYGRASFVRVLVEIDSNKPLVDTVELWYESLGKVLKLWVEYTWVPPRCEECKVFGHYLSDCARKVNTVSTVDKNGETVRTVDLKNGTSGNVANNIDSEEGWQTATSRRNGRGVGSNARHGMFGDYNVRKGVSNSNRGVYANKTNSNAGNVGTKDANNKTNPANSGTVGKLDETVVVNEYGESANKNKGNSNDGAVGKNVNRNAGNGDLKKDMVKNNTGNKNDLGASKGNEIDKGNDAAVGTKGNCNTGNNVSKKNTMKNNPGNKSGRVSSNGNKNDNGSKSGDGVNSKASLGATEVTTSNRFDLLGDEGVNEGVDPWKEVKDQVVSACNTGIPIAENILKGWNTDMVKFYTVKWNSRTKHGISTKQQLENEMNSLSHQIIQLNRNLAINSKLNAEKMLKHSACDSSHFLGLLLLFGYWFLEL</sequence>
<dbReference type="PANTHER" id="PTHR31286:SF180">
    <property type="entry name" value="OS10G0362600 PROTEIN"/>
    <property type="match status" value="1"/>
</dbReference>
<comment type="caution">
    <text evidence="2">The sequence shown here is derived from an EMBL/GenBank/DDBJ whole genome shotgun (WGS) entry which is preliminary data.</text>
</comment>
<dbReference type="PANTHER" id="PTHR31286">
    <property type="entry name" value="GLYCINE-RICH CELL WALL STRUCTURAL PROTEIN 1.8-LIKE"/>
    <property type="match status" value="1"/>
</dbReference>
<organism evidence="2 3">
    <name type="scientific">Artemisia annua</name>
    <name type="common">Sweet wormwood</name>
    <dbReference type="NCBI Taxonomy" id="35608"/>
    <lineage>
        <taxon>Eukaryota</taxon>
        <taxon>Viridiplantae</taxon>
        <taxon>Streptophyta</taxon>
        <taxon>Embryophyta</taxon>
        <taxon>Tracheophyta</taxon>
        <taxon>Spermatophyta</taxon>
        <taxon>Magnoliopsida</taxon>
        <taxon>eudicotyledons</taxon>
        <taxon>Gunneridae</taxon>
        <taxon>Pentapetalae</taxon>
        <taxon>asterids</taxon>
        <taxon>campanulids</taxon>
        <taxon>Asterales</taxon>
        <taxon>Asteraceae</taxon>
        <taxon>Asteroideae</taxon>
        <taxon>Anthemideae</taxon>
        <taxon>Artemisiinae</taxon>
        <taxon>Artemisia</taxon>
    </lineage>
</organism>
<dbReference type="InterPro" id="IPR040256">
    <property type="entry name" value="At4g02000-like"/>
</dbReference>
<gene>
    <name evidence="2" type="ORF">CTI12_AA556490</name>
</gene>
<evidence type="ECO:0000256" key="1">
    <source>
        <dbReference type="SAM" id="MobiDB-lite"/>
    </source>
</evidence>
<evidence type="ECO:0000313" key="3">
    <source>
        <dbReference type="Proteomes" id="UP000245207"/>
    </source>
</evidence>
<feature type="region of interest" description="Disordered" evidence="1">
    <location>
        <begin position="227"/>
        <end position="251"/>
    </location>
</feature>
<dbReference type="Proteomes" id="UP000245207">
    <property type="component" value="Unassembled WGS sequence"/>
</dbReference>
<feature type="compositionally biased region" description="Polar residues" evidence="1">
    <location>
        <begin position="283"/>
        <end position="292"/>
    </location>
</feature>
<reference evidence="2 3" key="1">
    <citation type="journal article" date="2018" name="Mol. Plant">
        <title>The genome of Artemisia annua provides insight into the evolution of Asteraceae family and artemisinin biosynthesis.</title>
        <authorList>
            <person name="Shen Q."/>
            <person name="Zhang L."/>
            <person name="Liao Z."/>
            <person name="Wang S."/>
            <person name="Yan T."/>
            <person name="Shi P."/>
            <person name="Liu M."/>
            <person name="Fu X."/>
            <person name="Pan Q."/>
            <person name="Wang Y."/>
            <person name="Lv Z."/>
            <person name="Lu X."/>
            <person name="Zhang F."/>
            <person name="Jiang W."/>
            <person name="Ma Y."/>
            <person name="Chen M."/>
            <person name="Hao X."/>
            <person name="Li L."/>
            <person name="Tang Y."/>
            <person name="Lv G."/>
            <person name="Zhou Y."/>
            <person name="Sun X."/>
            <person name="Brodelius P.E."/>
            <person name="Rose J.K.C."/>
            <person name="Tang K."/>
        </authorList>
    </citation>
    <scope>NUCLEOTIDE SEQUENCE [LARGE SCALE GENOMIC DNA]</scope>
    <source>
        <strain evidence="3">cv. Huhao1</strain>
        <tissue evidence="2">Leaf</tissue>
    </source>
</reference>
<keyword evidence="3" id="KW-1185">Reference proteome</keyword>
<dbReference type="PROSITE" id="PS51257">
    <property type="entry name" value="PROKAR_LIPOPROTEIN"/>
    <property type="match status" value="1"/>
</dbReference>
<proteinExistence type="predicted"/>
<feature type="compositionally biased region" description="Low complexity" evidence="1">
    <location>
        <begin position="395"/>
        <end position="410"/>
    </location>
</feature>
<evidence type="ECO:0008006" key="4">
    <source>
        <dbReference type="Google" id="ProtNLM"/>
    </source>
</evidence>
<dbReference type="AlphaFoldDB" id="A0A2U1KX92"/>
<feature type="region of interest" description="Disordered" evidence="1">
    <location>
        <begin position="265"/>
        <end position="415"/>
    </location>
</feature>
<evidence type="ECO:0000313" key="2">
    <source>
        <dbReference type="EMBL" id="PWA41381.1"/>
    </source>
</evidence>
<feature type="compositionally biased region" description="Polar residues" evidence="1">
    <location>
        <begin position="369"/>
        <end position="394"/>
    </location>
</feature>
<feature type="compositionally biased region" description="Polar residues" evidence="1">
    <location>
        <begin position="265"/>
        <end position="275"/>
    </location>
</feature>
<accession>A0A2U1KX92</accession>